<sequence length="291" mass="33219">MHNEVKIRCNLNATNSELHCKRSTKVLATKAIVFHKHKDNRLTVTKPRPSAKKVSRHVLLLRISSRFFKRSIFIFIDWDLWHLRYFILEKGPLLGWESLHDGVTNATLDDSGNLYLRNESVTIWSTFENPTDTILPRQNFTTTKSLQSGPYSFVLLDSADGTRQCYLKVLSFLSGCQSPALPSKSFIKDGLSFGFRRILQQRQQHFSTTKFIGSARENGRGFERKCSGSSSPQLGEKSTSQQMHGLEWGRLFLKTPSNGGTIEQILYQSLKTKTQPILDSHLNNVMRRLAQ</sequence>
<evidence type="ECO:0008006" key="4">
    <source>
        <dbReference type="Google" id="ProtNLM"/>
    </source>
</evidence>
<dbReference type="EMBL" id="JADFTS010000006">
    <property type="protein sequence ID" value="KAF9603567.1"/>
    <property type="molecule type" value="Genomic_DNA"/>
</dbReference>
<evidence type="ECO:0000256" key="1">
    <source>
        <dbReference type="SAM" id="MobiDB-lite"/>
    </source>
</evidence>
<name>A0A835HSR2_9MAGN</name>
<dbReference type="Proteomes" id="UP000631114">
    <property type="component" value="Unassembled WGS sequence"/>
</dbReference>
<accession>A0A835HSR2</accession>
<feature type="region of interest" description="Disordered" evidence="1">
    <location>
        <begin position="221"/>
        <end position="242"/>
    </location>
</feature>
<protein>
    <recommendedName>
        <fullName evidence="4">Bulb-type lectin domain-containing protein</fullName>
    </recommendedName>
</protein>
<dbReference type="SUPFAM" id="SSF51110">
    <property type="entry name" value="alpha-D-mannose-specific plant lectins"/>
    <property type="match status" value="1"/>
</dbReference>
<keyword evidence="3" id="KW-1185">Reference proteome</keyword>
<feature type="compositionally biased region" description="Polar residues" evidence="1">
    <location>
        <begin position="227"/>
        <end position="242"/>
    </location>
</feature>
<organism evidence="2 3">
    <name type="scientific">Coptis chinensis</name>
    <dbReference type="NCBI Taxonomy" id="261450"/>
    <lineage>
        <taxon>Eukaryota</taxon>
        <taxon>Viridiplantae</taxon>
        <taxon>Streptophyta</taxon>
        <taxon>Embryophyta</taxon>
        <taxon>Tracheophyta</taxon>
        <taxon>Spermatophyta</taxon>
        <taxon>Magnoliopsida</taxon>
        <taxon>Ranunculales</taxon>
        <taxon>Ranunculaceae</taxon>
        <taxon>Coptidoideae</taxon>
        <taxon>Coptis</taxon>
    </lineage>
</organism>
<dbReference type="AlphaFoldDB" id="A0A835HSR2"/>
<evidence type="ECO:0000313" key="3">
    <source>
        <dbReference type="Proteomes" id="UP000631114"/>
    </source>
</evidence>
<gene>
    <name evidence="2" type="ORF">IFM89_037066</name>
</gene>
<dbReference type="InterPro" id="IPR036426">
    <property type="entry name" value="Bulb-type_lectin_dom_sf"/>
</dbReference>
<reference evidence="2 3" key="1">
    <citation type="submission" date="2020-10" db="EMBL/GenBank/DDBJ databases">
        <title>The Coptis chinensis genome and diversification of protoberbering-type alkaloids.</title>
        <authorList>
            <person name="Wang B."/>
            <person name="Shu S."/>
            <person name="Song C."/>
            <person name="Liu Y."/>
        </authorList>
    </citation>
    <scope>NUCLEOTIDE SEQUENCE [LARGE SCALE GENOMIC DNA]</scope>
    <source>
        <strain evidence="2">HL-2020</strain>
        <tissue evidence="2">Leaf</tissue>
    </source>
</reference>
<proteinExistence type="predicted"/>
<comment type="caution">
    <text evidence="2">The sequence shown here is derived from an EMBL/GenBank/DDBJ whole genome shotgun (WGS) entry which is preliminary data.</text>
</comment>
<evidence type="ECO:0000313" key="2">
    <source>
        <dbReference type="EMBL" id="KAF9603567.1"/>
    </source>
</evidence>